<comment type="caution">
    <text evidence="1">The sequence shown here is derived from an EMBL/GenBank/DDBJ whole genome shotgun (WGS) entry which is preliminary data.</text>
</comment>
<evidence type="ECO:0008006" key="3">
    <source>
        <dbReference type="Google" id="ProtNLM"/>
    </source>
</evidence>
<gene>
    <name evidence="1" type="ORF">LQ567_10295</name>
</gene>
<dbReference type="EMBL" id="JAJNEC010000005">
    <property type="protein sequence ID" value="MCD2423154.1"/>
    <property type="molecule type" value="Genomic_DNA"/>
</dbReference>
<dbReference type="RefSeq" id="WP_231004421.1">
    <property type="nucleotide sequence ID" value="NZ_JAJNEC010000005.1"/>
</dbReference>
<accession>A0ABS8PQS0</accession>
<proteinExistence type="predicted"/>
<protein>
    <recommendedName>
        <fullName evidence="3">Cell surface protein SprA</fullName>
    </recommendedName>
</protein>
<reference evidence="1 2" key="1">
    <citation type="submission" date="2021-11" db="EMBL/GenBank/DDBJ databases">
        <title>Genomic of Niabella pedocola.</title>
        <authorList>
            <person name="Wu T."/>
        </authorList>
    </citation>
    <scope>NUCLEOTIDE SEQUENCE [LARGE SCALE GENOMIC DNA]</scope>
    <source>
        <strain evidence="1 2">JCM 31011</strain>
    </source>
</reference>
<evidence type="ECO:0000313" key="1">
    <source>
        <dbReference type="EMBL" id="MCD2423154.1"/>
    </source>
</evidence>
<keyword evidence="2" id="KW-1185">Reference proteome</keyword>
<organism evidence="1 2">
    <name type="scientific">Niabella pedocola</name>
    <dbReference type="NCBI Taxonomy" id="1752077"/>
    <lineage>
        <taxon>Bacteria</taxon>
        <taxon>Pseudomonadati</taxon>
        <taxon>Bacteroidota</taxon>
        <taxon>Chitinophagia</taxon>
        <taxon>Chitinophagales</taxon>
        <taxon>Chitinophagaceae</taxon>
        <taxon>Niabella</taxon>
    </lineage>
</organism>
<name>A0ABS8PQS0_9BACT</name>
<dbReference type="Proteomes" id="UP001199816">
    <property type="component" value="Unassembled WGS sequence"/>
</dbReference>
<sequence>MAGRLSAQEETISRALSNLRTKQVPVLADKVLLDSVSIVPGSLRIDGIDSNTYRVDFVNAQLHWILKPAASSITVHYRVFAVKLNPVVQRMNFDSLVMNSAAPIAPPETGTRGRSQLFNFGNINAQGSFGRQMGFGNNQSLVLNSNLNVQLSGMLADSIELQAAITDNNVPIQPDGNTQQLNEFDEVYIRFKKKQWQLNIGDMDLRENRSYFLNFYKRLQGLSFQTTNGLSKKTSSNTLISGSIAKGKFTRNVFQGLEGNQGPYKLQGANNELFFIVLANTERVFIDGELLQRGEDQDYVINYNTAEVSFTPRRMITKDSRIQIEFEYADRNFLNTNLYGMQELDFNHKVKVRVGFFNNSDAKNSSINQVLDNRQKQFLSQIGDSIQNALYPSAVLDTFAAGKILYARSYVLQGTEVVDSFYRYSINRDSAQYNVSFMDVGFGKGDYVPDNTNANGKVFRYVPPENGQRQGNYAPVIALITPKKQQVLTLGVDYALTPGTLLKTEVAASSYDVNTFSRLNGGDDKGFAAKVNLSNTTNIREKNKLQLVSSLDYEMVQARFQPVERLRSVEFTRDWGLPLVTARVDEHIIRAATGLQSGSGNRLQYQFTNYNRSDRYNGFQHALTQFTQWRNWTFNNDVTLTQYSGMLDKGNFLRPILDISKKIPALDNWSIGARYTLEHNESRNKVTDTLNATAFSFDTYTFFIKSDEAKQNHYGISFFTREDKYPVYRDFVKGDRSYNLNFKAELLANQHRQLYFNTTLRKLSVLNAAVSRQQEENTLLSRIEYNMNEFKGFLTGNILYEAGSGQEQKREYAYLEVPAGTGQYTWIDLNQDSIQQLNEFELAAFPDQARFIRINTPTNEYIKANYNTFNYSLGLNPKLLWKDKTASRFQLFLARFNWTSTLQISRKAQATGLVTLNPFRYALNDTSLIAMSSVLVNTLSFNRFSSVWGIDISNLQNTGKTLLTYGYESRKTKEWSLKYRQFFGSSLTLNLEGRNGMQALYSDNAQFDNRNYEITKNSAEPSLSFISGTTFRLMAGYKYEVRKNKPVYGGEKAISNALTAETKYNILQSAALTARFTLDYLKYTAAGTNTTTVSYIMLDGLLPGKNYLWNIMLTKRLMSNLELNFQYDGRKPGTTKTVHTGKASLTAIF</sequence>
<evidence type="ECO:0000313" key="2">
    <source>
        <dbReference type="Proteomes" id="UP001199816"/>
    </source>
</evidence>